<dbReference type="PhylomeDB" id="B6QDL3"/>
<reference evidence="2" key="1">
    <citation type="journal article" date="2015" name="Genome Announc.">
        <title>Genome sequence of the AIDS-associated pathogen Penicillium marneffei (ATCC18224) and its near taxonomic relative Talaromyces stipitatus (ATCC10500).</title>
        <authorList>
            <person name="Nierman W.C."/>
            <person name="Fedorova-Abrams N.D."/>
            <person name="Andrianopoulos A."/>
        </authorList>
    </citation>
    <scope>NUCLEOTIDE SEQUENCE [LARGE SCALE GENOMIC DNA]</scope>
    <source>
        <strain evidence="2">ATCC 18224 / CBS 334.59 / QM 7333</strain>
    </source>
</reference>
<proteinExistence type="predicted"/>
<dbReference type="Pfam" id="PF13646">
    <property type="entry name" value="HEAT_2"/>
    <property type="match status" value="1"/>
</dbReference>
<dbReference type="HOGENOM" id="CLU_674556_0_0_1"/>
<dbReference type="InterPro" id="IPR016024">
    <property type="entry name" value="ARM-type_fold"/>
</dbReference>
<name>B6QDL3_TALMQ</name>
<gene>
    <name evidence="1" type="ORF">PMAA_078280</name>
</gene>
<keyword evidence="2" id="KW-1185">Reference proteome</keyword>
<dbReference type="InterPro" id="IPR011989">
    <property type="entry name" value="ARM-like"/>
</dbReference>
<dbReference type="VEuPathDB" id="FungiDB:PMAA_078280"/>
<accession>B6QDL3</accession>
<evidence type="ECO:0000313" key="1">
    <source>
        <dbReference type="EMBL" id="EEA23799.1"/>
    </source>
</evidence>
<evidence type="ECO:0008006" key="3">
    <source>
        <dbReference type="Google" id="ProtNLM"/>
    </source>
</evidence>
<dbReference type="OrthoDB" id="427518at2759"/>
<protein>
    <recommendedName>
        <fullName evidence="3">HEAT repeat domain-containing protein</fullName>
    </recommendedName>
</protein>
<organism evidence="1 2">
    <name type="scientific">Talaromyces marneffei (strain ATCC 18224 / CBS 334.59 / QM 7333)</name>
    <name type="common">Penicillium marneffei</name>
    <dbReference type="NCBI Taxonomy" id="441960"/>
    <lineage>
        <taxon>Eukaryota</taxon>
        <taxon>Fungi</taxon>
        <taxon>Dikarya</taxon>
        <taxon>Ascomycota</taxon>
        <taxon>Pezizomycotina</taxon>
        <taxon>Eurotiomycetes</taxon>
        <taxon>Eurotiomycetidae</taxon>
        <taxon>Eurotiales</taxon>
        <taxon>Trichocomaceae</taxon>
        <taxon>Talaromyces</taxon>
        <taxon>Talaromyces sect. Talaromyces</taxon>
    </lineage>
</organism>
<dbReference type="AlphaFoldDB" id="B6QDL3"/>
<evidence type="ECO:0000313" key="2">
    <source>
        <dbReference type="Proteomes" id="UP000001294"/>
    </source>
</evidence>
<dbReference type="Proteomes" id="UP000001294">
    <property type="component" value="Unassembled WGS sequence"/>
</dbReference>
<sequence length="408" mass="47127">MLDSEPRDLLGPTHQRLLMHCFSELPAEPRLEHLRKEMEVQLKQWAIFEHKLMEKMKLCYEMEFPDDALVAMMNEEPENVKKTILRALQHRSNLSSGLLKQAISFLGQNVFTNLKQSAIDALGGQTALPEDILYAIIRQLEHSNKDIRQSAIDVLSSRTTLSKDILYIILRQLEHSNKDIRQSTIYALDSQTALPKDILYAIMRQLEDPDKDIRQSTIYVLGRQTALPKDILYAIMRQLGHSDISIRWSAINALGSQTTLPEDIFYAIMRQLENSDKEMRQFAITILDRQTALSDNILRAIVPLFFKNTSNFGSQYTSMLLNQDSFYDVFPNFDAETLCSSYRVLVRQSFSEQLSCHWQDEAFYINIPDRQRKISLVQNKDVILNAFRDEAVAMGRPPIPSADNRRLR</sequence>
<dbReference type="Gene3D" id="1.25.10.10">
    <property type="entry name" value="Leucine-rich Repeat Variant"/>
    <property type="match status" value="1"/>
</dbReference>
<dbReference type="SUPFAM" id="SSF48371">
    <property type="entry name" value="ARM repeat"/>
    <property type="match status" value="1"/>
</dbReference>
<dbReference type="EMBL" id="DS995901">
    <property type="protein sequence ID" value="EEA23799.1"/>
    <property type="molecule type" value="Genomic_DNA"/>
</dbReference>